<keyword evidence="6" id="KW-0479">Metal-binding</keyword>
<protein>
    <recommendedName>
        <fullName evidence="11">DNA primase large subunit C-terminal domain-containing protein</fullName>
    </recommendedName>
</protein>
<dbReference type="PANTHER" id="PTHR10537">
    <property type="entry name" value="DNA PRIMASE LARGE SUBUNIT"/>
    <property type="match status" value="1"/>
</dbReference>
<reference evidence="12 13" key="1">
    <citation type="submission" date="2015-12" db="EMBL/GenBank/DDBJ databases">
        <title>Dictyostelia acquired genes for synthesis and detection of signals that induce cell-type specialization by lateral gene transfer from prokaryotes.</title>
        <authorList>
            <person name="Gloeckner G."/>
            <person name="Schaap P."/>
        </authorList>
    </citation>
    <scope>NUCLEOTIDE SEQUENCE [LARGE SCALE GENOMIC DNA]</scope>
    <source>
        <strain evidence="12 13">TK</strain>
    </source>
</reference>
<dbReference type="OrthoDB" id="421393at2759"/>
<dbReference type="GO" id="GO:0006269">
    <property type="term" value="P:DNA replication, synthesis of primer"/>
    <property type="evidence" value="ECO:0007669"/>
    <property type="project" value="UniProtKB-KW"/>
</dbReference>
<gene>
    <name evidence="12" type="ORF">DLAC_08359</name>
</gene>
<evidence type="ECO:0000259" key="11">
    <source>
        <dbReference type="Pfam" id="PF04104"/>
    </source>
</evidence>
<dbReference type="CDD" id="cd07322">
    <property type="entry name" value="PriL_PriS_Eukaryotic"/>
    <property type="match status" value="1"/>
</dbReference>
<keyword evidence="9" id="KW-0238">DNA-binding</keyword>
<dbReference type="GO" id="GO:0046872">
    <property type="term" value="F:metal ion binding"/>
    <property type="evidence" value="ECO:0007669"/>
    <property type="project" value="UniProtKB-KW"/>
</dbReference>
<accession>A0A151ZBT3</accession>
<evidence type="ECO:0000256" key="5">
    <source>
        <dbReference type="ARBA" id="ARBA00022705"/>
    </source>
</evidence>
<sequence>MNRTENKTKSTSDKNDKSGFPSLYIKIPNMNFNMSKLEYFCKERLTLLNKVMYFAEKALVEKMTTIDIITEFKEMNKFFQGDDERDEISHFCLRIAMCDSDDIQWFISAEVQLLTFKFLTISSSTYIQHPEFGFKTATENELTPEELKYIQMVEKCATLKDSLFKIGFEEIPILLENKKCVIKKGIAYAHIDHLKDLVLNIYRNYLNYALDKVKVDKARIKEEFPEVIEFFQTLPRHTAKRAQNAAVTKEEVFPLSKTSFPLCMRVMHDSLLRTSQLKHEGRLEFSTFLKGIGLPYEEAIQYWKTAFSKRVTANEFDKEYTYTFRHTYGLEGKGISYSPYSCAKIIPKIPSGFDQVHGCPYMWPADRLEQKLLELGINDIQTAEILQSATITPNIACTKHFEYLHPKAGPQKVISHPNQFFESSREYYKQLEQQKDDQDPFKKDNDTTNSNN</sequence>
<keyword evidence="7" id="KW-0408">Iron</keyword>
<evidence type="ECO:0000256" key="10">
    <source>
        <dbReference type="SAM" id="MobiDB-lite"/>
    </source>
</evidence>
<feature type="region of interest" description="Disordered" evidence="10">
    <location>
        <begin position="429"/>
        <end position="452"/>
    </location>
</feature>
<evidence type="ECO:0000256" key="7">
    <source>
        <dbReference type="ARBA" id="ARBA00023004"/>
    </source>
</evidence>
<feature type="domain" description="DNA primase large subunit C-terminal" evidence="11">
    <location>
        <begin position="255"/>
        <end position="421"/>
    </location>
</feature>
<evidence type="ECO:0000256" key="6">
    <source>
        <dbReference type="ARBA" id="ARBA00022723"/>
    </source>
</evidence>
<dbReference type="GO" id="GO:0003677">
    <property type="term" value="F:DNA binding"/>
    <property type="evidence" value="ECO:0007669"/>
    <property type="project" value="UniProtKB-KW"/>
</dbReference>
<evidence type="ECO:0000256" key="3">
    <source>
        <dbReference type="ARBA" id="ARBA00022485"/>
    </source>
</evidence>
<dbReference type="Gene3D" id="1.20.930.80">
    <property type="match status" value="1"/>
</dbReference>
<dbReference type="AlphaFoldDB" id="A0A151ZBT3"/>
<name>A0A151ZBT3_TIELA</name>
<dbReference type="InParanoid" id="A0A151ZBT3"/>
<dbReference type="STRING" id="361077.A0A151ZBT3"/>
<keyword evidence="4" id="KW-0639">Primosome</keyword>
<dbReference type="Pfam" id="PF26466">
    <property type="entry name" value="DNA_primase_lrg_N"/>
    <property type="match status" value="1"/>
</dbReference>
<keyword evidence="13" id="KW-1185">Reference proteome</keyword>
<comment type="caution">
    <text evidence="12">The sequence shown here is derived from an EMBL/GenBank/DDBJ whole genome shotgun (WGS) entry which is preliminary data.</text>
</comment>
<comment type="similarity">
    <text evidence="2">Belongs to the eukaryotic-type primase large subunit family.</text>
</comment>
<dbReference type="GO" id="GO:0051539">
    <property type="term" value="F:4 iron, 4 sulfur cluster binding"/>
    <property type="evidence" value="ECO:0007669"/>
    <property type="project" value="UniProtKB-KW"/>
</dbReference>
<evidence type="ECO:0000256" key="8">
    <source>
        <dbReference type="ARBA" id="ARBA00023014"/>
    </source>
</evidence>
<evidence type="ECO:0000256" key="4">
    <source>
        <dbReference type="ARBA" id="ARBA00022515"/>
    </source>
</evidence>
<dbReference type="GO" id="GO:0005658">
    <property type="term" value="C:alpha DNA polymerase:primase complex"/>
    <property type="evidence" value="ECO:0007669"/>
    <property type="project" value="UniProtKB-ARBA"/>
</dbReference>
<evidence type="ECO:0000313" key="12">
    <source>
        <dbReference type="EMBL" id="KYQ91399.1"/>
    </source>
</evidence>
<keyword evidence="5" id="KW-0235">DNA replication</keyword>
<proteinExistence type="inferred from homology"/>
<comment type="cofactor">
    <cofactor evidence="1">
        <name>[4Fe-4S] cluster</name>
        <dbReference type="ChEBI" id="CHEBI:49883"/>
    </cofactor>
</comment>
<dbReference type="PANTHER" id="PTHR10537:SF3">
    <property type="entry name" value="DNA PRIMASE LARGE SUBUNIT"/>
    <property type="match status" value="1"/>
</dbReference>
<dbReference type="Proteomes" id="UP000076078">
    <property type="component" value="Unassembled WGS sequence"/>
</dbReference>
<evidence type="ECO:0000256" key="2">
    <source>
        <dbReference type="ARBA" id="ARBA00010564"/>
    </source>
</evidence>
<dbReference type="OMA" id="KWMTTIR"/>
<evidence type="ECO:0000313" key="13">
    <source>
        <dbReference type="Proteomes" id="UP000076078"/>
    </source>
</evidence>
<keyword evidence="3" id="KW-0004">4Fe-4S</keyword>
<keyword evidence="8" id="KW-0411">Iron-sulfur</keyword>
<dbReference type="GO" id="GO:0006270">
    <property type="term" value="P:DNA replication initiation"/>
    <property type="evidence" value="ECO:0007669"/>
    <property type="project" value="TreeGrafter"/>
</dbReference>
<dbReference type="InterPro" id="IPR007238">
    <property type="entry name" value="DNA_primase_lsu_euk/arc"/>
</dbReference>
<evidence type="ECO:0000256" key="9">
    <source>
        <dbReference type="ARBA" id="ARBA00023125"/>
    </source>
</evidence>
<dbReference type="EMBL" id="LODT01000035">
    <property type="protein sequence ID" value="KYQ91399.1"/>
    <property type="molecule type" value="Genomic_DNA"/>
</dbReference>
<dbReference type="FunCoup" id="A0A151ZBT3">
    <property type="interactions" value="618"/>
</dbReference>
<feature type="compositionally biased region" description="Basic and acidic residues" evidence="10">
    <location>
        <begin position="429"/>
        <end position="446"/>
    </location>
</feature>
<dbReference type="InterPro" id="IPR016558">
    <property type="entry name" value="DNA_primase_lsu_euk"/>
</dbReference>
<dbReference type="Pfam" id="PF04104">
    <property type="entry name" value="DNA_primase_lrg"/>
    <property type="match status" value="1"/>
</dbReference>
<evidence type="ECO:0000256" key="1">
    <source>
        <dbReference type="ARBA" id="ARBA00001966"/>
    </source>
</evidence>
<organism evidence="12 13">
    <name type="scientific">Tieghemostelium lacteum</name>
    <name type="common">Slime mold</name>
    <name type="synonym">Dictyostelium lacteum</name>
    <dbReference type="NCBI Taxonomy" id="361077"/>
    <lineage>
        <taxon>Eukaryota</taxon>
        <taxon>Amoebozoa</taxon>
        <taxon>Evosea</taxon>
        <taxon>Eumycetozoa</taxon>
        <taxon>Dictyostelia</taxon>
        <taxon>Dictyosteliales</taxon>
        <taxon>Raperosteliaceae</taxon>
        <taxon>Tieghemostelium</taxon>
    </lineage>
</organism>
<dbReference type="InterPro" id="IPR058560">
    <property type="entry name" value="DNA_primase_C"/>
</dbReference>